<name>A0A317SDG1_9PEZI</name>
<dbReference type="EMBL" id="PYWC01000101">
    <property type="protein sequence ID" value="PWW72579.1"/>
    <property type="molecule type" value="Genomic_DNA"/>
</dbReference>
<evidence type="ECO:0000313" key="2">
    <source>
        <dbReference type="EMBL" id="PWW72579.1"/>
    </source>
</evidence>
<organism evidence="2 3">
    <name type="scientific">Tuber magnatum</name>
    <name type="common">white Piedmont truffle</name>
    <dbReference type="NCBI Taxonomy" id="42249"/>
    <lineage>
        <taxon>Eukaryota</taxon>
        <taxon>Fungi</taxon>
        <taxon>Dikarya</taxon>
        <taxon>Ascomycota</taxon>
        <taxon>Pezizomycotina</taxon>
        <taxon>Pezizomycetes</taxon>
        <taxon>Pezizales</taxon>
        <taxon>Tuberaceae</taxon>
        <taxon>Tuber</taxon>
    </lineage>
</organism>
<reference evidence="2 3" key="1">
    <citation type="submission" date="2018-03" db="EMBL/GenBank/DDBJ databases">
        <title>Genomes of Pezizomycetes fungi and the evolution of truffles.</title>
        <authorList>
            <person name="Murat C."/>
            <person name="Payen T."/>
            <person name="Noel B."/>
            <person name="Kuo A."/>
            <person name="Martin F.M."/>
        </authorList>
    </citation>
    <scope>NUCLEOTIDE SEQUENCE [LARGE SCALE GENOMIC DNA]</scope>
    <source>
        <strain evidence="2">091103-1</strain>
    </source>
</reference>
<comment type="caution">
    <text evidence="2">The sequence shown here is derived from an EMBL/GenBank/DDBJ whole genome shotgun (WGS) entry which is preliminary data.</text>
</comment>
<protein>
    <submittedName>
        <fullName evidence="2">Uncharacterized protein</fullName>
    </submittedName>
</protein>
<dbReference type="Proteomes" id="UP000246991">
    <property type="component" value="Unassembled WGS sequence"/>
</dbReference>
<sequence length="188" mass="20637">MKKNRKLSTCHPTIRTVTLPLGTTLLNSPSLLPTRKTMSGADRFLPPSYSRLPDGTETTLPPDADPQSPPYSPPSLEIANCPIRKMSATQFVTLLNAKGSRMKIKGNLGIPKHPHLDIGINQALKVARTQDPTHYMDSRGRLCEGYRACFPEIEQLLRIRVSPQGGEGDLRGEEEVADGPFPVEKALV</sequence>
<dbReference type="AlphaFoldDB" id="A0A317SDG1"/>
<feature type="compositionally biased region" description="Pro residues" evidence="1">
    <location>
        <begin position="63"/>
        <end position="73"/>
    </location>
</feature>
<proteinExistence type="predicted"/>
<accession>A0A317SDG1</accession>
<feature type="region of interest" description="Disordered" evidence="1">
    <location>
        <begin position="31"/>
        <end position="74"/>
    </location>
</feature>
<evidence type="ECO:0000313" key="3">
    <source>
        <dbReference type="Proteomes" id="UP000246991"/>
    </source>
</evidence>
<gene>
    <name evidence="2" type="ORF">C7212DRAFT_366391</name>
</gene>
<evidence type="ECO:0000256" key="1">
    <source>
        <dbReference type="SAM" id="MobiDB-lite"/>
    </source>
</evidence>
<keyword evidence="3" id="KW-1185">Reference proteome</keyword>